<gene>
    <name evidence="2" type="ORF">FPZ12_027780</name>
</gene>
<keyword evidence="3" id="KW-1185">Reference proteome</keyword>
<dbReference type="Pfam" id="PF09656">
    <property type="entry name" value="PGPGW"/>
    <property type="match status" value="1"/>
</dbReference>
<evidence type="ECO:0000256" key="1">
    <source>
        <dbReference type="SAM" id="Phobius"/>
    </source>
</evidence>
<name>A0A5N0UUJ2_9PSEU</name>
<evidence type="ECO:0008006" key="4">
    <source>
        <dbReference type="Google" id="ProtNLM"/>
    </source>
</evidence>
<dbReference type="EMBL" id="VMNW02000050">
    <property type="protein sequence ID" value="KAA9156322.1"/>
    <property type="molecule type" value="Genomic_DNA"/>
</dbReference>
<keyword evidence="1" id="KW-0472">Membrane</keyword>
<evidence type="ECO:0000313" key="3">
    <source>
        <dbReference type="Proteomes" id="UP000319769"/>
    </source>
</evidence>
<dbReference type="AlphaFoldDB" id="A0A5N0UUJ2"/>
<feature type="transmembrane region" description="Helical" evidence="1">
    <location>
        <begin position="96"/>
        <end position="117"/>
    </location>
</feature>
<organism evidence="2 3">
    <name type="scientific">Amycolatopsis acidicola</name>
    <dbReference type="NCBI Taxonomy" id="2596893"/>
    <lineage>
        <taxon>Bacteria</taxon>
        <taxon>Bacillati</taxon>
        <taxon>Actinomycetota</taxon>
        <taxon>Actinomycetes</taxon>
        <taxon>Pseudonocardiales</taxon>
        <taxon>Pseudonocardiaceae</taxon>
        <taxon>Amycolatopsis</taxon>
    </lineage>
</organism>
<evidence type="ECO:0000313" key="2">
    <source>
        <dbReference type="EMBL" id="KAA9156322.1"/>
    </source>
</evidence>
<keyword evidence="1" id="KW-0812">Transmembrane</keyword>
<dbReference type="InterPro" id="IPR019099">
    <property type="entry name" value="Uncharacterised_PGPGW_TM"/>
</dbReference>
<accession>A0A5N0UUJ2</accession>
<reference evidence="2" key="1">
    <citation type="submission" date="2019-09" db="EMBL/GenBank/DDBJ databases">
        <authorList>
            <person name="Teo W.F.A."/>
            <person name="Duangmal K."/>
        </authorList>
    </citation>
    <scope>NUCLEOTIDE SEQUENCE [LARGE SCALE GENOMIC DNA]</scope>
    <source>
        <strain evidence="2">K81G1</strain>
    </source>
</reference>
<feature type="transmembrane region" description="Helical" evidence="1">
    <location>
        <begin position="29"/>
        <end position="49"/>
    </location>
</feature>
<feature type="transmembrane region" description="Helical" evidence="1">
    <location>
        <begin position="70"/>
        <end position="90"/>
    </location>
</feature>
<dbReference type="Proteomes" id="UP000319769">
    <property type="component" value="Unassembled WGS sequence"/>
</dbReference>
<proteinExistence type="predicted"/>
<dbReference type="OrthoDB" id="3627819at2"/>
<sequence length="131" mass="13934">MKRVIIAVVGTVLLVVGVALLVLPGPGLLLVLAGLVTLASEFPALERYVGPVRTRAMKAAEDSVASPIRIAGSVTCGLLLIAAGVVWGTVRWLPLSGWSCGTSLILSGLVLWGLLFWSYRRVQEQRRAART</sequence>
<comment type="caution">
    <text evidence="2">The sequence shown here is derived from an EMBL/GenBank/DDBJ whole genome shotgun (WGS) entry which is preliminary data.</text>
</comment>
<protein>
    <recommendedName>
        <fullName evidence="4">Transmembrane protein (PGPGW)</fullName>
    </recommendedName>
</protein>
<dbReference type="RefSeq" id="WP_144748746.1">
    <property type="nucleotide sequence ID" value="NZ_VMNW02000050.1"/>
</dbReference>
<keyword evidence="1" id="KW-1133">Transmembrane helix</keyword>